<protein>
    <submittedName>
        <fullName evidence="2">Uncharacterized protein</fullName>
    </submittedName>
</protein>
<feature type="region of interest" description="Disordered" evidence="1">
    <location>
        <begin position="73"/>
        <end position="118"/>
    </location>
</feature>
<evidence type="ECO:0000256" key="1">
    <source>
        <dbReference type="SAM" id="MobiDB-lite"/>
    </source>
</evidence>
<feature type="compositionally biased region" description="Gly residues" evidence="1">
    <location>
        <begin position="93"/>
        <end position="109"/>
    </location>
</feature>
<evidence type="ECO:0000313" key="3">
    <source>
        <dbReference type="Proteomes" id="UP000706333"/>
    </source>
</evidence>
<dbReference type="AlphaFoldDB" id="A0A934TGH9"/>
<accession>A0A934TGH9</accession>
<gene>
    <name evidence="2" type="ORF">CCR87_00280</name>
</gene>
<organism evidence="2 3">
    <name type="scientific">Rhodobaculum claviforme</name>
    <dbReference type="NCBI Taxonomy" id="1549854"/>
    <lineage>
        <taxon>Bacteria</taxon>
        <taxon>Pseudomonadati</taxon>
        <taxon>Pseudomonadota</taxon>
        <taxon>Alphaproteobacteria</taxon>
        <taxon>Rhodobacterales</taxon>
        <taxon>Paracoccaceae</taxon>
        <taxon>Rhodobaculum</taxon>
    </lineage>
</organism>
<comment type="caution">
    <text evidence="2">The sequence shown here is derived from an EMBL/GenBank/DDBJ whole genome shotgun (WGS) entry which is preliminary data.</text>
</comment>
<evidence type="ECO:0000313" key="2">
    <source>
        <dbReference type="EMBL" id="MBK5925807.1"/>
    </source>
</evidence>
<name>A0A934TGH9_9RHOB</name>
<sequence length="194" mass="17605">MCRAGTGGAGGPGTGGGGTGDLAGLAVGVLGDLLRIRGGSGGAAALGDVLARLAQGCGVDRALLCPVPAGSEASPWAGDGGACDAKASDGEASDGGAGSGGAGSGGSAGAEGRAPGDGAPDWCAPDWCGPGVPALTPAARALPRAALGPLSAGRGAQIADARALAPGDPDRALLAAGGVAGMLVLPLGVPDGAP</sequence>
<proteinExistence type="predicted"/>
<dbReference type="EMBL" id="NHSD01000020">
    <property type="protein sequence ID" value="MBK5925807.1"/>
    <property type="molecule type" value="Genomic_DNA"/>
</dbReference>
<reference evidence="2" key="1">
    <citation type="submission" date="2017-05" db="EMBL/GenBank/DDBJ databases">
        <authorList>
            <person name="Imhoff J.F."/>
            <person name="Rahn T."/>
            <person name="Kuenzel S."/>
            <person name="Neulinger S.C."/>
        </authorList>
    </citation>
    <scope>NUCLEOTIDE SEQUENCE</scope>
    <source>
        <strain evidence="2">LMG 28126</strain>
    </source>
</reference>
<feature type="non-terminal residue" evidence="2">
    <location>
        <position position="194"/>
    </location>
</feature>
<keyword evidence="3" id="KW-1185">Reference proteome</keyword>
<dbReference type="Proteomes" id="UP000706333">
    <property type="component" value="Unassembled WGS sequence"/>
</dbReference>
<reference evidence="2" key="2">
    <citation type="journal article" date="2020" name="Microorganisms">
        <title>Osmotic Adaptation and Compatible Solute Biosynthesis of Phototrophic Bacteria as Revealed from Genome Analyses.</title>
        <authorList>
            <person name="Imhoff J.F."/>
            <person name="Rahn T."/>
            <person name="Kunzel S."/>
            <person name="Keller A."/>
            <person name="Neulinger S.C."/>
        </authorList>
    </citation>
    <scope>NUCLEOTIDE SEQUENCE</scope>
    <source>
        <strain evidence="2">LMG 28126</strain>
    </source>
</reference>